<evidence type="ECO:0000313" key="3">
    <source>
        <dbReference type="Proteomes" id="UP000276953"/>
    </source>
</evidence>
<comment type="caution">
    <text evidence="2">The sequence shown here is derived from an EMBL/GenBank/DDBJ whole genome shotgun (WGS) entry which is preliminary data.</text>
</comment>
<dbReference type="AlphaFoldDB" id="A0A432DZ50"/>
<dbReference type="Proteomes" id="UP000276953">
    <property type="component" value="Unassembled WGS sequence"/>
</dbReference>
<gene>
    <name evidence="2" type="ORF">EJ377_02725</name>
</gene>
<name>A0A432DZ50_9FLAO</name>
<dbReference type="EMBL" id="RYFC01000001">
    <property type="protein sequence ID" value="RTZ49489.1"/>
    <property type="molecule type" value="Genomic_DNA"/>
</dbReference>
<evidence type="ECO:0000256" key="1">
    <source>
        <dbReference type="SAM" id="MobiDB-lite"/>
    </source>
</evidence>
<accession>A0A432DZ50</accession>
<organism evidence="2 3">
    <name type="scientific">Chryseobacterium arthrosphaerae</name>
    <dbReference type="NCBI Taxonomy" id="651561"/>
    <lineage>
        <taxon>Bacteria</taxon>
        <taxon>Pseudomonadati</taxon>
        <taxon>Bacteroidota</taxon>
        <taxon>Flavobacteriia</taxon>
        <taxon>Flavobacteriales</taxon>
        <taxon>Weeksellaceae</taxon>
        <taxon>Chryseobacterium group</taxon>
        <taxon>Chryseobacterium</taxon>
    </lineage>
</organism>
<protein>
    <submittedName>
        <fullName evidence="2">Uncharacterized protein</fullName>
    </submittedName>
</protein>
<feature type="region of interest" description="Disordered" evidence="1">
    <location>
        <begin position="60"/>
        <end position="90"/>
    </location>
</feature>
<proteinExistence type="predicted"/>
<reference evidence="2 3" key="1">
    <citation type="submission" date="2018-12" db="EMBL/GenBank/DDBJ databases">
        <title>Draft Genome Sequence of Chryseobacterium arthrosphaerae strain ED882-96 Isolated from the Blood of a Patient with Liver Cirrhosis in Taiwan.</title>
        <authorList>
            <person name="Lin J.-N."/>
            <person name="Lai C.-H."/>
            <person name="Yang C.-H."/>
            <person name="Huang Y.-H."/>
        </authorList>
    </citation>
    <scope>NUCLEOTIDE SEQUENCE [LARGE SCALE GENOMIC DNA]</scope>
    <source>
        <strain evidence="2 3">ED882-96</strain>
    </source>
</reference>
<evidence type="ECO:0000313" key="2">
    <source>
        <dbReference type="EMBL" id="RTZ49489.1"/>
    </source>
</evidence>
<feature type="compositionally biased region" description="Polar residues" evidence="1">
    <location>
        <begin position="77"/>
        <end position="90"/>
    </location>
</feature>
<sequence length="90" mass="10692">MMPETRSVNLKRNQRRISKDRKIFPDFCRSHHGDHSGAWQYSLSGKRKYRKKYDQLISKLNSENAVQESETEKKKQPTTMPSIPRQNRNS</sequence>